<dbReference type="Pfam" id="PF01613">
    <property type="entry name" value="Flavin_Reduct"/>
    <property type="match status" value="1"/>
</dbReference>
<dbReference type="PANTHER" id="PTHR33798">
    <property type="entry name" value="FLAVOPROTEIN OXYGENASE"/>
    <property type="match status" value="1"/>
</dbReference>
<dbReference type="GO" id="GO:0010181">
    <property type="term" value="F:FMN binding"/>
    <property type="evidence" value="ECO:0007669"/>
    <property type="project" value="InterPro"/>
</dbReference>
<feature type="domain" description="Flavin reductase like" evidence="5">
    <location>
        <begin position="19"/>
        <end position="169"/>
    </location>
</feature>
<keyword evidence="2" id="KW-0285">Flavoprotein</keyword>
<evidence type="ECO:0000256" key="3">
    <source>
        <dbReference type="ARBA" id="ARBA00022643"/>
    </source>
</evidence>
<comment type="caution">
    <text evidence="6">The sequence shown here is derived from an EMBL/GenBank/DDBJ whole genome shotgun (WGS) entry which is preliminary data.</text>
</comment>
<dbReference type="SMART" id="SM00903">
    <property type="entry name" value="Flavin_Reduct"/>
    <property type="match status" value="1"/>
</dbReference>
<evidence type="ECO:0000259" key="5">
    <source>
        <dbReference type="SMART" id="SM00903"/>
    </source>
</evidence>
<dbReference type="SUPFAM" id="SSF50475">
    <property type="entry name" value="FMN-binding split barrel"/>
    <property type="match status" value="1"/>
</dbReference>
<evidence type="ECO:0000256" key="4">
    <source>
        <dbReference type="ARBA" id="ARBA00038054"/>
    </source>
</evidence>
<keyword evidence="3" id="KW-0288">FMN</keyword>
<reference evidence="6" key="1">
    <citation type="submission" date="2020-07" db="EMBL/GenBank/DDBJ databases">
        <title>Huge and variable diversity of episymbiotic CPR bacteria and DPANN archaea in groundwater ecosystems.</title>
        <authorList>
            <person name="He C.Y."/>
            <person name="Keren R."/>
            <person name="Whittaker M."/>
            <person name="Farag I.F."/>
            <person name="Doudna J."/>
            <person name="Cate J.H.D."/>
            <person name="Banfield J.F."/>
        </authorList>
    </citation>
    <scope>NUCLEOTIDE SEQUENCE</scope>
    <source>
        <strain evidence="6">NC_groundwater_1813_Pr3_B-0.1um_71_17</strain>
    </source>
</reference>
<name>A0A933SDY8_UNCEI</name>
<organism evidence="6 7">
    <name type="scientific">Eiseniibacteriota bacterium</name>
    <dbReference type="NCBI Taxonomy" id="2212470"/>
    <lineage>
        <taxon>Bacteria</taxon>
        <taxon>Candidatus Eiseniibacteriota</taxon>
    </lineage>
</organism>
<proteinExistence type="inferred from homology"/>
<dbReference type="Proteomes" id="UP000696931">
    <property type="component" value="Unassembled WGS sequence"/>
</dbReference>
<gene>
    <name evidence="6" type="ORF">HZA61_01900</name>
</gene>
<dbReference type="EMBL" id="JACRIW010000016">
    <property type="protein sequence ID" value="MBI5168219.1"/>
    <property type="molecule type" value="Genomic_DNA"/>
</dbReference>
<evidence type="ECO:0000256" key="2">
    <source>
        <dbReference type="ARBA" id="ARBA00022630"/>
    </source>
</evidence>
<dbReference type="GO" id="GO:0016646">
    <property type="term" value="F:oxidoreductase activity, acting on the CH-NH group of donors, NAD or NADP as acceptor"/>
    <property type="evidence" value="ECO:0007669"/>
    <property type="project" value="UniProtKB-ARBA"/>
</dbReference>
<dbReference type="Gene3D" id="2.30.110.10">
    <property type="entry name" value="Electron Transport, Fmn-binding Protein, Chain A"/>
    <property type="match status" value="1"/>
</dbReference>
<dbReference type="InterPro" id="IPR012349">
    <property type="entry name" value="Split_barrel_FMN-bd"/>
</dbReference>
<dbReference type="PANTHER" id="PTHR33798:SF5">
    <property type="entry name" value="FLAVIN REDUCTASE LIKE DOMAIN-CONTAINING PROTEIN"/>
    <property type="match status" value="1"/>
</dbReference>
<protein>
    <submittedName>
        <fullName evidence="6">Flavin reductase family protein</fullName>
    </submittedName>
</protein>
<dbReference type="InterPro" id="IPR002563">
    <property type="entry name" value="Flavin_Rdtase-like_dom"/>
</dbReference>
<dbReference type="AlphaFoldDB" id="A0A933SDY8"/>
<evidence type="ECO:0000313" key="7">
    <source>
        <dbReference type="Proteomes" id="UP000696931"/>
    </source>
</evidence>
<sequence>MRLDPADIALPQMYSFLTSAVVPRPIAFVSTRSASGGFNLAPFSYFIAISSAPPLVGLAVVDRKDDPKDTLRNIRETGEFVINAVDEDLLPAMVQTAGEWPTGVNEFEIAGLTPAPSEKVQAPSVQESPIHLECRLHREIPLGNAFFLVGEIVLARVDERVLTEGRVDAAKLRPVGRLGGEFYMPFRELAKVPRPRISRSSGQPLT</sequence>
<evidence type="ECO:0000256" key="1">
    <source>
        <dbReference type="ARBA" id="ARBA00001917"/>
    </source>
</evidence>
<accession>A0A933SDY8</accession>
<comment type="cofactor">
    <cofactor evidence="1">
        <name>FMN</name>
        <dbReference type="ChEBI" id="CHEBI:58210"/>
    </cofactor>
</comment>
<evidence type="ECO:0000313" key="6">
    <source>
        <dbReference type="EMBL" id="MBI5168219.1"/>
    </source>
</evidence>
<comment type="similarity">
    <text evidence="4">Belongs to the flavoredoxin family.</text>
</comment>